<dbReference type="AlphaFoldDB" id="J2Y5V9"/>
<dbReference type="HOGENOM" id="CLU_3315556_0_0_6"/>
<feature type="region of interest" description="Disordered" evidence="1">
    <location>
        <begin position="1"/>
        <end position="39"/>
    </location>
</feature>
<name>J2Y5V9_PSEFQ</name>
<sequence>MNPGIGSSVPGHRKPVSAVVQDNTGSPRVLASWNGARPG</sequence>
<accession>J2Y5V9</accession>
<dbReference type="EMBL" id="AGBM01000001">
    <property type="protein sequence ID" value="EJL02174.1"/>
    <property type="molecule type" value="Genomic_DNA"/>
</dbReference>
<comment type="caution">
    <text evidence="2">The sequence shown here is derived from an EMBL/GenBank/DDBJ whole genome shotgun (WGS) entry which is preliminary data.</text>
</comment>
<reference evidence="2" key="1">
    <citation type="journal article" date="2012" name="PLoS Genet.">
        <title>Comparative Genomics of Plant-Associated Pseudomonas spp.: Insights into Diversity and Inheritance of Traits Involved in Multitrophic Interactions.</title>
        <authorList>
            <person name="Loper J.E."/>
            <person name="Hassan K.A."/>
            <person name="Mavrodi D.V."/>
            <person name="Davis E.W.II."/>
            <person name="Lim C.K."/>
            <person name="Shaffer B.T."/>
            <person name="Elbourne L.D."/>
            <person name="Stockwell V.O."/>
            <person name="Hartney S.L."/>
            <person name="Breakwell K."/>
            <person name="Henkels M.D."/>
            <person name="Tetu S.G."/>
            <person name="Rangel L.I."/>
            <person name="Kidarsa T.A."/>
            <person name="Wilson N.L."/>
            <person name="van de Mortel J.E."/>
            <person name="Song C."/>
            <person name="Blumhagen R."/>
            <person name="Radune D."/>
            <person name="Hostetler J.B."/>
            <person name="Brinkac L.M."/>
            <person name="Durkin A.S."/>
            <person name="Kluepfel D.A."/>
            <person name="Wechter W.P."/>
            <person name="Anderson A.J."/>
            <person name="Kim Y.C."/>
            <person name="Pierson L.S.III."/>
            <person name="Pierson E.A."/>
            <person name="Lindow S.E."/>
            <person name="Kobayashi D.Y."/>
            <person name="Raaijmakers J.M."/>
            <person name="Weller D.M."/>
            <person name="Thomashow L.S."/>
            <person name="Allen A.E."/>
            <person name="Paulsen I.T."/>
        </authorList>
    </citation>
    <scope>NUCLEOTIDE SEQUENCE [LARGE SCALE GENOMIC DNA]</scope>
    <source>
        <strain evidence="2">Q2-87</strain>
    </source>
</reference>
<gene>
    <name evidence="2" type="ORF">PflQ2_2046</name>
</gene>
<evidence type="ECO:0000313" key="2">
    <source>
        <dbReference type="EMBL" id="EJL02174.1"/>
    </source>
</evidence>
<dbReference type="Proteomes" id="UP000007289">
    <property type="component" value="Chromosome"/>
</dbReference>
<evidence type="ECO:0000256" key="1">
    <source>
        <dbReference type="SAM" id="MobiDB-lite"/>
    </source>
</evidence>
<proteinExistence type="predicted"/>
<organism evidence="2">
    <name type="scientific">Pseudomonas fluorescens (strain Q2-87)</name>
    <dbReference type="NCBI Taxonomy" id="1038922"/>
    <lineage>
        <taxon>Bacteria</taxon>
        <taxon>Pseudomonadati</taxon>
        <taxon>Pseudomonadota</taxon>
        <taxon>Gammaproteobacteria</taxon>
        <taxon>Pseudomonadales</taxon>
        <taxon>Pseudomonadaceae</taxon>
        <taxon>Pseudomonas</taxon>
    </lineage>
</organism>
<protein>
    <submittedName>
        <fullName evidence="2">Uncharacterized protein</fullName>
    </submittedName>
</protein>